<evidence type="ECO:0000313" key="2">
    <source>
        <dbReference type="Proteomes" id="UP000217994"/>
    </source>
</evidence>
<reference evidence="1 2" key="1">
    <citation type="submission" date="2017-01" db="EMBL/GenBank/DDBJ databases">
        <title>Whole-Genome Shotgun Sequencing of Two beta-Proteobacterial Species in Search of the Bulgecin Biosynthetic Cluster.</title>
        <authorList>
            <person name="Horsman M.E."/>
            <person name="Marous D.R."/>
            <person name="Li R."/>
            <person name="Oliver R.A."/>
            <person name="Byun B."/>
            <person name="Emrich S.J."/>
            <person name="Boggess B."/>
            <person name="Townsend C.A."/>
            <person name="Mobashery S."/>
        </authorList>
    </citation>
    <scope>NUCLEOTIDE SEQUENCE [LARGE SCALE GENOMIC DNA]</scope>
    <source>
        <strain evidence="1 2">ATCC 31433</strain>
    </source>
</reference>
<dbReference type="EMBL" id="MTZU01000029">
    <property type="protein sequence ID" value="PCE32291.1"/>
    <property type="molecule type" value="Genomic_DNA"/>
</dbReference>
<name>A0A2A4FFV1_9BURK</name>
<sequence>MLVLVVVDDPVSRAAVTVSAGCRRWQKALGLWLAARLPAHEERARRSRQRVEARLAHVRGKAPRHGPMRDT</sequence>
<comment type="caution">
    <text evidence="1">The sequence shown here is derived from an EMBL/GenBank/DDBJ whole genome shotgun (WGS) entry which is preliminary data.</text>
</comment>
<accession>A0A2A4FFV1</accession>
<evidence type="ECO:0000313" key="1">
    <source>
        <dbReference type="EMBL" id="PCE32291.1"/>
    </source>
</evidence>
<protein>
    <submittedName>
        <fullName evidence="1">Uncharacterized protein</fullName>
    </submittedName>
</protein>
<gene>
    <name evidence="1" type="ORF">BZL54_11825</name>
</gene>
<proteinExistence type="predicted"/>
<dbReference type="Proteomes" id="UP000217994">
    <property type="component" value="Unassembled WGS sequence"/>
</dbReference>
<organism evidence="1 2">
    <name type="scientific">Burkholderia ubonensis subsp. mesacidophila</name>
    <dbReference type="NCBI Taxonomy" id="265293"/>
    <lineage>
        <taxon>Bacteria</taxon>
        <taxon>Pseudomonadati</taxon>
        <taxon>Pseudomonadota</taxon>
        <taxon>Betaproteobacteria</taxon>
        <taxon>Burkholderiales</taxon>
        <taxon>Burkholderiaceae</taxon>
        <taxon>Burkholderia</taxon>
        <taxon>Burkholderia cepacia complex</taxon>
    </lineage>
</organism>
<dbReference type="AlphaFoldDB" id="A0A2A4FFV1"/>